<accession>A0AAJ0HX71</accession>
<reference evidence="2" key="2">
    <citation type="submission" date="2023-06" db="EMBL/GenBank/DDBJ databases">
        <authorList>
            <consortium name="Lawrence Berkeley National Laboratory"/>
            <person name="Haridas S."/>
            <person name="Hensen N."/>
            <person name="Bonometti L."/>
            <person name="Westerberg I."/>
            <person name="Brannstrom I.O."/>
            <person name="Guillou S."/>
            <person name="Cros-Aarteil S."/>
            <person name="Calhoun S."/>
            <person name="Kuo A."/>
            <person name="Mondo S."/>
            <person name="Pangilinan J."/>
            <person name="Riley R."/>
            <person name="Labutti K."/>
            <person name="Andreopoulos B."/>
            <person name="Lipzen A."/>
            <person name="Chen C."/>
            <person name="Yanf M."/>
            <person name="Daum C."/>
            <person name="Ng V."/>
            <person name="Clum A."/>
            <person name="Steindorff A."/>
            <person name="Ohm R."/>
            <person name="Martin F."/>
            <person name="Silar P."/>
            <person name="Natvig D."/>
            <person name="Lalanne C."/>
            <person name="Gautier V."/>
            <person name="Ament-Velasquez S.L."/>
            <person name="Kruys A."/>
            <person name="Hutchinson M.I."/>
            <person name="Powell A.J."/>
            <person name="Barry K."/>
            <person name="Miller A.N."/>
            <person name="Grigoriev I.V."/>
            <person name="Debuchy R."/>
            <person name="Gladieux P."/>
            <person name="Thoren M.H."/>
            <person name="Johannesson H."/>
        </authorList>
    </citation>
    <scope>NUCLEOTIDE SEQUENCE</scope>
    <source>
        <strain evidence="2">CBS 955.72</strain>
    </source>
</reference>
<proteinExistence type="predicted"/>
<feature type="compositionally biased region" description="Basic and acidic residues" evidence="1">
    <location>
        <begin position="301"/>
        <end position="313"/>
    </location>
</feature>
<comment type="caution">
    <text evidence="2">The sequence shown here is derived from an EMBL/GenBank/DDBJ whole genome shotgun (WGS) entry which is preliminary data.</text>
</comment>
<dbReference type="EMBL" id="JAUIQD010000001">
    <property type="protein sequence ID" value="KAK3364478.1"/>
    <property type="molecule type" value="Genomic_DNA"/>
</dbReference>
<reference evidence="2" key="1">
    <citation type="journal article" date="2023" name="Mol. Phylogenet. Evol.">
        <title>Genome-scale phylogeny and comparative genomics of the fungal order Sordariales.</title>
        <authorList>
            <person name="Hensen N."/>
            <person name="Bonometti L."/>
            <person name="Westerberg I."/>
            <person name="Brannstrom I.O."/>
            <person name="Guillou S."/>
            <person name="Cros-Aarteil S."/>
            <person name="Calhoun S."/>
            <person name="Haridas S."/>
            <person name="Kuo A."/>
            <person name="Mondo S."/>
            <person name="Pangilinan J."/>
            <person name="Riley R."/>
            <person name="LaButti K."/>
            <person name="Andreopoulos B."/>
            <person name="Lipzen A."/>
            <person name="Chen C."/>
            <person name="Yan M."/>
            <person name="Daum C."/>
            <person name="Ng V."/>
            <person name="Clum A."/>
            <person name="Steindorff A."/>
            <person name="Ohm R.A."/>
            <person name="Martin F."/>
            <person name="Silar P."/>
            <person name="Natvig D.O."/>
            <person name="Lalanne C."/>
            <person name="Gautier V."/>
            <person name="Ament-Velasquez S.L."/>
            <person name="Kruys A."/>
            <person name="Hutchinson M.I."/>
            <person name="Powell A.J."/>
            <person name="Barry K."/>
            <person name="Miller A.N."/>
            <person name="Grigoriev I.V."/>
            <person name="Debuchy R."/>
            <person name="Gladieux P."/>
            <person name="Hiltunen Thoren M."/>
            <person name="Johannesson H."/>
        </authorList>
    </citation>
    <scope>NUCLEOTIDE SEQUENCE</scope>
    <source>
        <strain evidence="2">CBS 955.72</strain>
    </source>
</reference>
<name>A0AAJ0HX71_9PEZI</name>
<feature type="region of interest" description="Disordered" evidence="1">
    <location>
        <begin position="292"/>
        <end position="351"/>
    </location>
</feature>
<dbReference type="Proteomes" id="UP001275084">
    <property type="component" value="Unassembled WGS sequence"/>
</dbReference>
<evidence type="ECO:0000313" key="3">
    <source>
        <dbReference type="Proteomes" id="UP001275084"/>
    </source>
</evidence>
<dbReference type="AlphaFoldDB" id="A0AAJ0HX71"/>
<organism evidence="2 3">
    <name type="scientific">Lasiosphaeria hispida</name>
    <dbReference type="NCBI Taxonomy" id="260671"/>
    <lineage>
        <taxon>Eukaryota</taxon>
        <taxon>Fungi</taxon>
        <taxon>Dikarya</taxon>
        <taxon>Ascomycota</taxon>
        <taxon>Pezizomycotina</taxon>
        <taxon>Sordariomycetes</taxon>
        <taxon>Sordariomycetidae</taxon>
        <taxon>Sordariales</taxon>
        <taxon>Lasiosphaeriaceae</taxon>
        <taxon>Lasiosphaeria</taxon>
    </lineage>
</organism>
<feature type="compositionally biased region" description="Low complexity" evidence="1">
    <location>
        <begin position="319"/>
        <end position="351"/>
    </location>
</feature>
<evidence type="ECO:0000256" key="1">
    <source>
        <dbReference type="SAM" id="MobiDB-lite"/>
    </source>
</evidence>
<gene>
    <name evidence="2" type="ORF">B0T25DRAFT_67009</name>
</gene>
<protein>
    <submittedName>
        <fullName evidence="2">Uncharacterized protein</fullName>
    </submittedName>
</protein>
<sequence>MMANMVDPAAFERELRSIFGRIQYDTAVGADDGFSFHEIEKMGPFRCSSEPMATPMLPLPGLDDALRKCRSLKRPTYCCGIRDNNMWCGRVWAQAFIRMWVDAMMKVEEQYRPLLGDFRHFAWDPLEDYLSQYQRRPHGNMKGEWVVERSTIPEKWERRYTTPARPGHWTAIMADHYYGNQACVTLPCVLRSEMLACLALLCRQMNKQYAWNAAERFDGWELDVQDGPIKVTVITFTGIYARVVQAACIPKASSPIVRLTYRGSFFVGTGLASWDVGVARDVLRWMMWPEEPLLPPTEEEDGRRQEAPKRAADGQRVPSGGSNTSNKTTSSTNFSQSSDGSADGEAAAGSA</sequence>
<keyword evidence="3" id="KW-1185">Reference proteome</keyword>
<evidence type="ECO:0000313" key="2">
    <source>
        <dbReference type="EMBL" id="KAK3364478.1"/>
    </source>
</evidence>